<dbReference type="AlphaFoldDB" id="F8FH78"/>
<organism evidence="2 3">
    <name type="scientific">Paenibacillus mucilaginosus (strain KNP414)</name>
    <dbReference type="NCBI Taxonomy" id="1036673"/>
    <lineage>
        <taxon>Bacteria</taxon>
        <taxon>Bacillati</taxon>
        <taxon>Bacillota</taxon>
        <taxon>Bacilli</taxon>
        <taxon>Bacillales</taxon>
        <taxon>Paenibacillaceae</taxon>
        <taxon>Paenibacillus</taxon>
    </lineage>
</organism>
<dbReference type="NCBIfam" id="TIGR01537">
    <property type="entry name" value="portal_HK97"/>
    <property type="match status" value="1"/>
</dbReference>
<evidence type="ECO:0000313" key="2">
    <source>
        <dbReference type="EMBL" id="AEI39780.1"/>
    </source>
</evidence>
<dbReference type="Pfam" id="PF04860">
    <property type="entry name" value="Phage_portal"/>
    <property type="match status" value="1"/>
</dbReference>
<evidence type="ECO:0000256" key="1">
    <source>
        <dbReference type="SAM" id="MobiDB-lite"/>
    </source>
</evidence>
<gene>
    <name evidence="2" type="ordered locus">KNP414_01213</name>
</gene>
<feature type="compositionally biased region" description="Acidic residues" evidence="1">
    <location>
        <begin position="408"/>
        <end position="421"/>
    </location>
</feature>
<name>F8FH78_PAEMK</name>
<dbReference type="InterPro" id="IPR006944">
    <property type="entry name" value="Phage/GTA_portal"/>
</dbReference>
<evidence type="ECO:0000313" key="3">
    <source>
        <dbReference type="Proteomes" id="UP000006620"/>
    </source>
</evidence>
<feature type="region of interest" description="Disordered" evidence="1">
    <location>
        <begin position="374"/>
        <end position="421"/>
    </location>
</feature>
<dbReference type="InterPro" id="IPR006427">
    <property type="entry name" value="Portal_HK97"/>
</dbReference>
<dbReference type="Proteomes" id="UP000006620">
    <property type="component" value="Chromosome"/>
</dbReference>
<dbReference type="KEGG" id="pms:KNP414_01213"/>
<reference evidence="3" key="1">
    <citation type="submission" date="2011-06" db="EMBL/GenBank/DDBJ databases">
        <title>Complete genome sequence of Paenibacillus mucilaginosus KNP414.</title>
        <authorList>
            <person name="Wang J."/>
            <person name="Hu S."/>
            <person name="Hu X."/>
            <person name="Zhang B."/>
            <person name="Dong D."/>
            <person name="Zhang S."/>
            <person name="Zhao K."/>
            <person name="Wu D."/>
        </authorList>
    </citation>
    <scope>NUCLEOTIDE SEQUENCE [LARGE SCALE GENOMIC DNA]</scope>
    <source>
        <strain evidence="3">KNP414</strain>
    </source>
</reference>
<reference evidence="2 3" key="2">
    <citation type="journal article" date="2013" name="Genome Announc.">
        <title>Genome Sequence of Growth-Improving Paenibacillus mucilaginosus Strain KNP414.</title>
        <authorList>
            <person name="Lu J.J."/>
            <person name="Wang J.F."/>
            <person name="Hu X.F."/>
        </authorList>
    </citation>
    <scope>NUCLEOTIDE SEQUENCE [LARGE SCALE GENOMIC DNA]</scope>
    <source>
        <strain evidence="2 3">KNP414</strain>
    </source>
</reference>
<dbReference type="RefSeq" id="WP_013914942.1">
    <property type="nucleotide sequence ID" value="NC_015690.1"/>
</dbReference>
<sequence>MGIVQRVISWFGFGAKLETRANRNLGGFQKWFEPYNMFARSGQLDASNETIFSAVSRLSNSMASLPLKVYRGYKQVSGSPVAQLLEYGPNPNMTSFDFIRTLEAFRDTSGNGYALIQRDVRHQVQALWLLNPRKVKPVQESSTKELWYEVQGDDGTYYIHNLDIIHVKHFHTLGYEGISPLDVLRNTINYDTQVKQFSLSQMESGIKASFILKLNGSLSDEKKKAMLQNFADFYSKNGSGVIVIDSGQDLKELKQDIIDLKVFEVERITRSRVAAVYNMPPHMLGDFSQTSFSSMEQQALEYVQNTLLPIVRMYEQEFSRKLLTSKERAAGTVIKFNMNGLLRGDIKTRGDFYFKGIRSGWFTPNEVRAYEELPPEKGGDKLYMSRDLAPIDSPDRTIVPGKEVKEQDESEADTDAGSEPE</sequence>
<dbReference type="PATRIC" id="fig|1036673.3.peg.1052"/>
<accession>F8FH78</accession>
<dbReference type="EMBL" id="CP002869">
    <property type="protein sequence ID" value="AEI39780.1"/>
    <property type="molecule type" value="Genomic_DNA"/>
</dbReference>
<dbReference type="HOGENOM" id="CLU_033789_4_2_9"/>
<protein>
    <submittedName>
        <fullName evidence="2">Phage related putative head portal protein</fullName>
    </submittedName>
</protein>
<feature type="compositionally biased region" description="Basic and acidic residues" evidence="1">
    <location>
        <begin position="374"/>
        <end position="384"/>
    </location>
</feature>
<proteinExistence type="predicted"/>